<dbReference type="AlphaFoldDB" id="E8ZHV9"/>
<accession>E8ZHV9</accession>
<dbReference type="HOGENOM" id="CLU_1893897_0_0_14"/>
<proteinExistence type="predicted"/>
<dbReference type="KEGG" id="mha:HF1_07220"/>
<keyword evidence="2" id="KW-1185">Reference proteome</keyword>
<reference evidence="1 2" key="1">
    <citation type="journal article" date="2011" name="J. Bacteriol.">
        <title>Complete genome sequence of Mycoplasma haemofelis, a hemotropic mycoplasma.</title>
        <authorList>
            <person name="Barker E.N."/>
            <person name="Helps C.R."/>
            <person name="Peters I.R."/>
            <person name="Darby A.C."/>
            <person name="Radford A.D."/>
            <person name="Tasker S."/>
        </authorList>
    </citation>
    <scope>NUCLEOTIDE SEQUENCE [LARGE SCALE GENOMIC DNA]</scope>
    <source>
        <strain evidence="1 2">Langford 1</strain>
    </source>
</reference>
<dbReference type="EMBL" id="FR773153">
    <property type="protein sequence ID" value="CBY92730.1"/>
    <property type="molecule type" value="Genomic_DNA"/>
</dbReference>
<dbReference type="Proteomes" id="UP000008637">
    <property type="component" value="Chromosome"/>
</dbReference>
<protein>
    <submittedName>
        <fullName evidence="1">Uncharacterized protein</fullName>
    </submittedName>
</protein>
<evidence type="ECO:0000313" key="2">
    <source>
        <dbReference type="Proteomes" id="UP000008637"/>
    </source>
</evidence>
<sequence length="137" mass="16317">MLVFFKGKTVLKFASLPAFFILTFPSIFPPTIGTPISIQWWLRKKARNIELPYSDGKEVLRSLDRFQKRFDCRFKFLSEKKLRDLDDPNWTSEEGREIYKLLKDKFNDCSGKTQYFRKSNKNAEWKPFSNQSMTNNK</sequence>
<organism evidence="1 2">
    <name type="scientific">Mycoplasma haemofelis (strain Langford 1)</name>
    <name type="common">Haemobartonella felis</name>
    <dbReference type="NCBI Taxonomy" id="941640"/>
    <lineage>
        <taxon>Bacteria</taxon>
        <taxon>Bacillati</taxon>
        <taxon>Mycoplasmatota</taxon>
        <taxon>Mollicutes</taxon>
        <taxon>Mycoplasmataceae</taxon>
        <taxon>Mycoplasma</taxon>
    </lineage>
</organism>
<gene>
    <name evidence="1" type="ordered locus">HF1_07220</name>
</gene>
<name>E8ZHV9_MYCHL</name>
<evidence type="ECO:0000313" key="1">
    <source>
        <dbReference type="EMBL" id="CBY92730.1"/>
    </source>
</evidence>